<dbReference type="InterPro" id="IPR015943">
    <property type="entry name" value="WD40/YVTN_repeat-like_dom_sf"/>
</dbReference>
<evidence type="ECO:0000259" key="1">
    <source>
        <dbReference type="Pfam" id="PF12234"/>
    </source>
</evidence>
<sequence length="1329" mass="148553">MLSLQQAILGQPTTGLQVLELADSTLLIYTSADTVIILDAQSFGLIRLLAFWEAFPGTLHSNDKISCISVDPGMKLVVAAMGCRIAAWSLSGVRDGKWRMHSSLSLSPSHIITALDNRSGLIAVGSQLGLAVYTLIMENDLPIWSLKWTVSTTTPALARFSPSLTCIATTSSRDHNVRTYSTTTGKLIQIVPHRRPLVNVIWRLTRDDVMLYTVTSDGTLRVFIPVLDTPHYLQLHASLDFFSSVPQQMFAPIQDSRVFCPDRTVIEKTFQRLTMGPRDLDDAKLRRIREIQEGGWDLFLRVLSDRSIVVSAIANIDRRPPTLLKKFNLQNSLPDALLEVPEHIYVVPSRDDSSLSLVTTSPVRTYRLSPLTFFDVPERLPVQSQLSEHFMHTQRTIVRFVRTPEGRGVCAIRQGGGGDVWRVEGADVATSTIITLATQWSGATFAVALDCGRHVVTYTASDSVLTLHSAMPFKLSIPPIIYLFSMPSTTGPHDSLYGITSRNSVIHIHVEGEDVPLALSIHCHHSLPMSEPHTMIRQVDPMAWGLDHPWTEHDVLLSVSTSGTLAFWVPEAATTHGWRCTGTVRTGRTGIIKTRCSSAKKTALITLSNDGQELTIWDSHESEFSSGLEYVTTYTEPIADLDWTATPDTQSILAVGFSHHIELLCEQRMSYFDDGPRWATCWRIEVDSLMPHSISDSIWLANGNLLVGAGHQMFIFSQAKHNNSSLNVKSNVMEEDLFQFVARINGPLQEYHPQTLLQCLLWDKVELVKDIIVNLARFLENGDNDYQPLPLERFLQKTQSGSRGQIATTRKKHTMLFNDPQPPSENEDDGFSRPVVIRLLDLLETRRLPHLTANEHESLLALIQTTLEIDEQRRALDPNGLRYLISMRSFYIFNNRVSSSCATPSGAANGSIPRKTGKRARLRYRDMIWAYHSESQDLLLGACLSACSGKMVWSDARALGVAIWLKNVDSLKSQIETIARNEYMAGDARDPTACSLFYFALGKVKLVHGLWRQAAWHKEHAAMLKFLSNDFTEPRWRTAALKNAYALLSKQRFEYAAAFFLLGGALKDAVAICIKQLGDFQLAIAIARIVEHSNEGQVLRDVLNNTVLPIAFQDGNRWLASWAFWLLRRRDLAVRILVTPLQDIANILDPRPTEIGDPHYDDPSLALLFSQLRSKTLQAAKGTSEISGRLEFNFVLQIARVFCKMGCHALALSLTRWWSFDRPTAIAPRHHHFDAINGVPKERTLPPSPTSRRSAFFLNTHRRQSTMMIDLDIESVPATRVGSPSKPTAPIQEKSGEGDLLARKAGLGSLMQTAKQDVTVPEFDINAFF</sequence>
<dbReference type="GO" id="GO:0043291">
    <property type="term" value="C:RAVE complex"/>
    <property type="evidence" value="ECO:0007669"/>
    <property type="project" value="TreeGrafter"/>
</dbReference>
<dbReference type="EMBL" id="KN882046">
    <property type="protein sequence ID" value="KIY45758.1"/>
    <property type="molecule type" value="Genomic_DNA"/>
</dbReference>
<organism evidence="2 3">
    <name type="scientific">Fistulina hepatica ATCC 64428</name>
    <dbReference type="NCBI Taxonomy" id="1128425"/>
    <lineage>
        <taxon>Eukaryota</taxon>
        <taxon>Fungi</taxon>
        <taxon>Dikarya</taxon>
        <taxon>Basidiomycota</taxon>
        <taxon>Agaricomycotina</taxon>
        <taxon>Agaricomycetes</taxon>
        <taxon>Agaricomycetidae</taxon>
        <taxon>Agaricales</taxon>
        <taxon>Fistulinaceae</taxon>
        <taxon>Fistulina</taxon>
    </lineage>
</organism>
<dbReference type="Proteomes" id="UP000054144">
    <property type="component" value="Unassembled WGS sequence"/>
</dbReference>
<proteinExistence type="predicted"/>
<protein>
    <recommendedName>
        <fullName evidence="1">RAVE complex protein Rav1 C-terminal domain-containing protein</fullName>
    </recommendedName>
</protein>
<dbReference type="InterPro" id="IPR052208">
    <property type="entry name" value="DmX-like/RAVE_component"/>
</dbReference>
<accession>A0A0D7A4K0</accession>
<dbReference type="SUPFAM" id="SSF50952">
    <property type="entry name" value="Soluble quinoprotein glucose dehydrogenase"/>
    <property type="match status" value="1"/>
</dbReference>
<keyword evidence="3" id="KW-1185">Reference proteome</keyword>
<dbReference type="Gene3D" id="2.130.10.10">
    <property type="entry name" value="YVTN repeat-like/Quinoprotein amine dehydrogenase"/>
    <property type="match status" value="1"/>
</dbReference>
<dbReference type="InterPro" id="IPR022033">
    <property type="entry name" value="Rav1p_C"/>
</dbReference>
<feature type="domain" description="RAVE complex protein Rav1 C-terminal" evidence="1">
    <location>
        <begin position="572"/>
        <end position="1214"/>
    </location>
</feature>
<dbReference type="SUPFAM" id="SSF50978">
    <property type="entry name" value="WD40 repeat-like"/>
    <property type="match status" value="1"/>
</dbReference>
<dbReference type="PANTHER" id="PTHR13950">
    <property type="entry name" value="RABCONNECTIN-RELATED"/>
    <property type="match status" value="1"/>
</dbReference>
<dbReference type="GO" id="GO:0007035">
    <property type="term" value="P:vacuolar acidification"/>
    <property type="evidence" value="ECO:0007669"/>
    <property type="project" value="TreeGrafter"/>
</dbReference>
<dbReference type="PANTHER" id="PTHR13950:SF9">
    <property type="entry name" value="RABCONNECTIN-3A"/>
    <property type="match status" value="1"/>
</dbReference>
<dbReference type="Pfam" id="PF12234">
    <property type="entry name" value="Rav1p_C"/>
    <property type="match status" value="1"/>
</dbReference>
<dbReference type="OrthoDB" id="342131at2759"/>
<evidence type="ECO:0000313" key="3">
    <source>
        <dbReference type="Proteomes" id="UP000054144"/>
    </source>
</evidence>
<dbReference type="InterPro" id="IPR036322">
    <property type="entry name" value="WD40_repeat_dom_sf"/>
</dbReference>
<reference evidence="2 3" key="1">
    <citation type="journal article" date="2015" name="Fungal Genet. Biol.">
        <title>Evolution of novel wood decay mechanisms in Agaricales revealed by the genome sequences of Fistulina hepatica and Cylindrobasidium torrendii.</title>
        <authorList>
            <person name="Floudas D."/>
            <person name="Held B.W."/>
            <person name="Riley R."/>
            <person name="Nagy L.G."/>
            <person name="Koehler G."/>
            <person name="Ransdell A.S."/>
            <person name="Younus H."/>
            <person name="Chow J."/>
            <person name="Chiniquy J."/>
            <person name="Lipzen A."/>
            <person name="Tritt A."/>
            <person name="Sun H."/>
            <person name="Haridas S."/>
            <person name="LaButti K."/>
            <person name="Ohm R.A."/>
            <person name="Kues U."/>
            <person name="Blanchette R.A."/>
            <person name="Grigoriev I.V."/>
            <person name="Minto R.E."/>
            <person name="Hibbett D.S."/>
        </authorList>
    </citation>
    <scope>NUCLEOTIDE SEQUENCE [LARGE SCALE GENOMIC DNA]</scope>
    <source>
        <strain evidence="2 3">ATCC 64428</strain>
    </source>
</reference>
<name>A0A0D7A4K0_9AGAR</name>
<evidence type="ECO:0000313" key="2">
    <source>
        <dbReference type="EMBL" id="KIY45758.1"/>
    </source>
</evidence>
<dbReference type="InterPro" id="IPR011041">
    <property type="entry name" value="Quinoprot_gluc/sorb_DH_b-prop"/>
</dbReference>
<gene>
    <name evidence="2" type="ORF">FISHEDRAFT_66809</name>
</gene>